<organism evidence="1">
    <name type="scientific">marine sediment metagenome</name>
    <dbReference type="NCBI Taxonomy" id="412755"/>
    <lineage>
        <taxon>unclassified sequences</taxon>
        <taxon>metagenomes</taxon>
        <taxon>ecological metagenomes</taxon>
    </lineage>
</organism>
<evidence type="ECO:0000313" key="1">
    <source>
        <dbReference type="EMBL" id="GAG19206.1"/>
    </source>
</evidence>
<name>X0X2I6_9ZZZZ</name>
<sequence length="111" mass="11987">VSVYHVYATPDGVSFGDPVVVETIAQPDKWWADVVGPKIGGLWTPPEGVVNFDDIQAIIQTFERVPDAPHWAAVDLDAEVPNAVINLTDVQLTILSFEGGPYPFSDPANCP</sequence>
<accession>X0X2I6</accession>
<dbReference type="AlphaFoldDB" id="X0X2I6"/>
<comment type="caution">
    <text evidence="1">The sequence shown here is derived from an EMBL/GenBank/DDBJ whole genome shotgun (WGS) entry which is preliminary data.</text>
</comment>
<proteinExistence type="predicted"/>
<reference evidence="1" key="1">
    <citation type="journal article" date="2014" name="Front. Microbiol.">
        <title>High frequency of phylogenetically diverse reductive dehalogenase-homologous genes in deep subseafloor sedimentary metagenomes.</title>
        <authorList>
            <person name="Kawai M."/>
            <person name="Futagami T."/>
            <person name="Toyoda A."/>
            <person name="Takaki Y."/>
            <person name="Nishi S."/>
            <person name="Hori S."/>
            <person name="Arai W."/>
            <person name="Tsubouchi T."/>
            <person name="Morono Y."/>
            <person name="Uchiyama I."/>
            <person name="Ito T."/>
            <person name="Fujiyama A."/>
            <person name="Inagaki F."/>
            <person name="Takami H."/>
        </authorList>
    </citation>
    <scope>NUCLEOTIDE SEQUENCE</scope>
    <source>
        <strain evidence="1">Expedition CK06-06</strain>
    </source>
</reference>
<dbReference type="EMBL" id="BARS01036813">
    <property type="protein sequence ID" value="GAG19206.1"/>
    <property type="molecule type" value="Genomic_DNA"/>
</dbReference>
<protein>
    <submittedName>
        <fullName evidence="1">Uncharacterized protein</fullName>
    </submittedName>
</protein>
<gene>
    <name evidence="1" type="ORF">S01H1_56528</name>
</gene>
<feature type="non-terminal residue" evidence="1">
    <location>
        <position position="1"/>
    </location>
</feature>